<evidence type="ECO:0000259" key="7">
    <source>
        <dbReference type="Pfam" id="PF14629"/>
    </source>
</evidence>
<name>A0A1J4JRB7_9EUKA</name>
<dbReference type="CDD" id="cd00009">
    <property type="entry name" value="AAA"/>
    <property type="match status" value="1"/>
</dbReference>
<dbReference type="Gene3D" id="3.40.50.300">
    <property type="entry name" value="P-loop containing nucleotide triphosphate hydrolases"/>
    <property type="match status" value="1"/>
</dbReference>
<dbReference type="Proteomes" id="UP000179807">
    <property type="component" value="Unassembled WGS sequence"/>
</dbReference>
<dbReference type="AlphaFoldDB" id="A0A1J4JRB7"/>
<evidence type="ECO:0000256" key="3">
    <source>
        <dbReference type="ARBA" id="ARBA00022705"/>
    </source>
</evidence>
<proteinExistence type="inferred from homology"/>
<reference evidence="8" key="1">
    <citation type="submission" date="2016-10" db="EMBL/GenBank/DDBJ databases">
        <authorList>
            <person name="Benchimol M."/>
            <person name="Almeida L.G."/>
            <person name="Vasconcelos A.T."/>
            <person name="Perreira-Neves A."/>
            <person name="Rosa I.A."/>
            <person name="Tasca T."/>
            <person name="Bogo M.R."/>
            <person name="de Souza W."/>
        </authorList>
    </citation>
    <scope>NUCLEOTIDE SEQUENCE [LARGE SCALE GENOMIC DNA]</scope>
    <source>
        <strain evidence="8">K</strain>
    </source>
</reference>
<dbReference type="GeneID" id="94842624"/>
<comment type="caution">
    <text evidence="8">The sequence shown here is derived from an EMBL/GenBank/DDBJ whole genome shotgun (WGS) entry which is preliminary data.</text>
</comment>
<dbReference type="Pfam" id="PF14629">
    <property type="entry name" value="ORC4_C"/>
    <property type="match status" value="1"/>
</dbReference>
<keyword evidence="4" id="KW-0238">DNA-binding</keyword>
<evidence type="ECO:0000313" key="8">
    <source>
        <dbReference type="EMBL" id="OHT01703.1"/>
    </source>
</evidence>
<dbReference type="InterPro" id="IPR027417">
    <property type="entry name" value="P-loop_NTPase"/>
</dbReference>
<evidence type="ECO:0000256" key="2">
    <source>
        <dbReference type="ARBA" id="ARBA00005334"/>
    </source>
</evidence>
<dbReference type="GO" id="GO:0005664">
    <property type="term" value="C:nuclear origin of replication recognition complex"/>
    <property type="evidence" value="ECO:0007669"/>
    <property type="project" value="TreeGrafter"/>
</dbReference>
<dbReference type="RefSeq" id="XP_068354839.1">
    <property type="nucleotide sequence ID" value="XM_068507920.1"/>
</dbReference>
<dbReference type="EMBL" id="MLAK01000899">
    <property type="protein sequence ID" value="OHT01703.1"/>
    <property type="molecule type" value="Genomic_DNA"/>
</dbReference>
<comment type="subcellular location">
    <subcellularLocation>
        <location evidence="1">Nucleus</location>
    </subcellularLocation>
</comment>
<dbReference type="InterPro" id="IPR032705">
    <property type="entry name" value="ORC4_C"/>
</dbReference>
<keyword evidence="5" id="KW-0539">Nucleus</keyword>
<comment type="similarity">
    <text evidence="2">Belongs to the ORC4 family.</text>
</comment>
<dbReference type="PANTHER" id="PTHR12087">
    <property type="entry name" value="ORIGIN RECOGNITION COMPLEX SUBUNIT 4"/>
    <property type="match status" value="1"/>
</dbReference>
<dbReference type="Pfam" id="PF00004">
    <property type="entry name" value="AAA"/>
    <property type="match status" value="1"/>
</dbReference>
<accession>A0A1J4JRB7</accession>
<evidence type="ECO:0000256" key="4">
    <source>
        <dbReference type="ARBA" id="ARBA00023125"/>
    </source>
</evidence>
<evidence type="ECO:0000313" key="9">
    <source>
        <dbReference type="Proteomes" id="UP000179807"/>
    </source>
</evidence>
<sequence>MTNHVTQELLNQISKGTDFSYLDDQFEEIKNRLNSFADKHFSCSLFISGSPGSGKTYTIQRALKEANLKDLWIVRIDCRLFDNDHSAMKEFFRQTGSQQSKNVLDALKLLGSGIIIFDHFDSLKIIKRQFFLYTLFDSIHTNSVALCCVLVTSSYEPLNNLEKRVKSRFTPTTIDFPPPTQFDMDNFIPLLTATEASKLWNNNVKSLFTKQPKKSRIIHPFDRLFMLVPSLHTVMIFAKKIALLASKNKLTIRDLETTVDEILNTINPSRFLEGMSHVDLIVAFTTVYMRIVKQINDFSFDMLTEEIETQMKPYRFAKVLSFDRIRISWDKLVSMKILVYATKDETRVSPTLFEDDIEPFISHLPTEGQVWAQLWLKKSYSNKNQE</sequence>
<dbReference type="GO" id="GO:0005524">
    <property type="term" value="F:ATP binding"/>
    <property type="evidence" value="ECO:0007669"/>
    <property type="project" value="InterPro"/>
</dbReference>
<dbReference type="InterPro" id="IPR003959">
    <property type="entry name" value="ATPase_AAA_core"/>
</dbReference>
<gene>
    <name evidence="8" type="ORF">TRFO_31405</name>
</gene>
<dbReference type="PANTHER" id="PTHR12087:SF0">
    <property type="entry name" value="ORIGIN RECOGNITION COMPLEX SUBUNIT 4"/>
    <property type="match status" value="1"/>
</dbReference>
<dbReference type="InterPro" id="IPR016527">
    <property type="entry name" value="ORC4"/>
</dbReference>
<dbReference type="GO" id="GO:0016887">
    <property type="term" value="F:ATP hydrolysis activity"/>
    <property type="evidence" value="ECO:0007669"/>
    <property type="project" value="InterPro"/>
</dbReference>
<evidence type="ECO:0000259" key="6">
    <source>
        <dbReference type="Pfam" id="PF00004"/>
    </source>
</evidence>
<dbReference type="GO" id="GO:0006270">
    <property type="term" value="P:DNA replication initiation"/>
    <property type="evidence" value="ECO:0007669"/>
    <property type="project" value="TreeGrafter"/>
</dbReference>
<keyword evidence="9" id="KW-1185">Reference proteome</keyword>
<dbReference type="SUPFAM" id="SSF52540">
    <property type="entry name" value="P-loop containing nucleoside triphosphate hydrolases"/>
    <property type="match status" value="1"/>
</dbReference>
<feature type="domain" description="ATPase AAA-type core" evidence="6">
    <location>
        <begin position="46"/>
        <end position="169"/>
    </location>
</feature>
<evidence type="ECO:0000256" key="1">
    <source>
        <dbReference type="ARBA" id="ARBA00004123"/>
    </source>
</evidence>
<dbReference type="OrthoDB" id="343623at2759"/>
<dbReference type="VEuPathDB" id="TrichDB:TRFO_31405"/>
<feature type="domain" description="Origin recognition complex subunit 4 C-terminal" evidence="7">
    <location>
        <begin position="194"/>
        <end position="346"/>
    </location>
</feature>
<protein>
    <submittedName>
        <fullName evidence="8">Uncharacterized protein</fullName>
    </submittedName>
</protein>
<evidence type="ECO:0000256" key="5">
    <source>
        <dbReference type="ARBA" id="ARBA00023242"/>
    </source>
</evidence>
<organism evidence="8 9">
    <name type="scientific">Tritrichomonas foetus</name>
    <dbReference type="NCBI Taxonomy" id="1144522"/>
    <lineage>
        <taxon>Eukaryota</taxon>
        <taxon>Metamonada</taxon>
        <taxon>Parabasalia</taxon>
        <taxon>Tritrichomonadida</taxon>
        <taxon>Tritrichomonadidae</taxon>
        <taxon>Tritrichomonas</taxon>
    </lineage>
</organism>
<keyword evidence="3" id="KW-0235">DNA replication</keyword>
<dbReference type="GO" id="GO:0003688">
    <property type="term" value="F:DNA replication origin binding"/>
    <property type="evidence" value="ECO:0007669"/>
    <property type="project" value="TreeGrafter"/>
</dbReference>